<keyword evidence="1" id="KW-0472">Membrane</keyword>
<dbReference type="PANTHER" id="PTHR45138:SF9">
    <property type="entry name" value="DIGUANYLATE CYCLASE DGCM-RELATED"/>
    <property type="match status" value="1"/>
</dbReference>
<sequence>MPVMDLIEQFTTDFINIRAVIIALIMVGLITSMTAMTYILEQRAFKLRRPKFTHLIHGIEAASVIVSIILLRQVFWVMNSGDVLSWGYATAQLTVLLFSLYMMQNLAVELVNIVMPIFFYGQGMYMGRGWQYVAVFITMSLLLTGSIIYVSHHQASALDATWKYLALQIVYGGTWCFIIWSVHPFDMWYTLTVLVVFTIYMAVIRFFVTRVSNFVDRFTRLDQAVNYDELTGIRNRASFDTASVDVFGFYEKHPNVPITMVMFDIDHFKRFNDQYGHMTGDAVLKHVAQHFQHELAKQTSRGEVFRYGGEEFVIIFRGVDAQKARQIVTTIRNSLQAEPLVYNDQALTITVSLGISALKAQDSDFDSWFKRVDHYLYQSKEAGRNRLTIEGATMALK</sequence>
<protein>
    <submittedName>
        <fullName evidence="3">GGDEF domain-containing protein</fullName>
    </submittedName>
</protein>
<evidence type="ECO:0000313" key="4">
    <source>
        <dbReference type="Proteomes" id="UP001596253"/>
    </source>
</evidence>
<dbReference type="RefSeq" id="WP_223877339.1">
    <property type="nucleotide sequence ID" value="NZ_BJDK01000026.1"/>
</dbReference>
<dbReference type="PROSITE" id="PS50887">
    <property type="entry name" value="GGDEF"/>
    <property type="match status" value="1"/>
</dbReference>
<dbReference type="CDD" id="cd01949">
    <property type="entry name" value="GGDEF"/>
    <property type="match status" value="1"/>
</dbReference>
<evidence type="ECO:0000256" key="1">
    <source>
        <dbReference type="SAM" id="Phobius"/>
    </source>
</evidence>
<dbReference type="SUPFAM" id="SSF55073">
    <property type="entry name" value="Nucleotide cyclase"/>
    <property type="match status" value="1"/>
</dbReference>
<proteinExistence type="predicted"/>
<feature type="domain" description="GGDEF" evidence="2">
    <location>
        <begin position="256"/>
        <end position="392"/>
    </location>
</feature>
<keyword evidence="1" id="KW-0812">Transmembrane</keyword>
<feature type="transmembrane region" description="Helical" evidence="1">
    <location>
        <begin position="188"/>
        <end position="208"/>
    </location>
</feature>
<feature type="transmembrane region" description="Helical" evidence="1">
    <location>
        <begin position="20"/>
        <end position="40"/>
    </location>
</feature>
<keyword evidence="1" id="KW-1133">Transmembrane helix</keyword>
<dbReference type="SMART" id="SM00267">
    <property type="entry name" value="GGDEF"/>
    <property type="match status" value="1"/>
</dbReference>
<dbReference type="InterPro" id="IPR050469">
    <property type="entry name" value="Diguanylate_Cyclase"/>
</dbReference>
<dbReference type="InterPro" id="IPR029787">
    <property type="entry name" value="Nucleotide_cyclase"/>
</dbReference>
<dbReference type="Gene3D" id="3.30.70.270">
    <property type="match status" value="1"/>
</dbReference>
<evidence type="ECO:0000259" key="2">
    <source>
        <dbReference type="PROSITE" id="PS50887"/>
    </source>
</evidence>
<dbReference type="EMBL" id="JBHSSD010000033">
    <property type="protein sequence ID" value="MFC6164389.1"/>
    <property type="molecule type" value="Genomic_DNA"/>
</dbReference>
<feature type="transmembrane region" description="Helical" evidence="1">
    <location>
        <begin position="162"/>
        <end position="182"/>
    </location>
</feature>
<keyword evidence="4" id="KW-1185">Reference proteome</keyword>
<evidence type="ECO:0000313" key="3">
    <source>
        <dbReference type="EMBL" id="MFC6164389.1"/>
    </source>
</evidence>
<dbReference type="NCBIfam" id="TIGR00254">
    <property type="entry name" value="GGDEF"/>
    <property type="match status" value="1"/>
</dbReference>
<feature type="transmembrane region" description="Helical" evidence="1">
    <location>
        <begin position="52"/>
        <end position="71"/>
    </location>
</feature>
<organism evidence="3 4">
    <name type="scientific">Lactiplantibacillus dongliensis</name>
    <dbReference type="NCBI Taxonomy" id="2559919"/>
    <lineage>
        <taxon>Bacteria</taxon>
        <taxon>Bacillati</taxon>
        <taxon>Bacillota</taxon>
        <taxon>Bacilli</taxon>
        <taxon>Lactobacillales</taxon>
        <taxon>Lactobacillaceae</taxon>
        <taxon>Lactiplantibacillus</taxon>
    </lineage>
</organism>
<gene>
    <name evidence="3" type="ORF">ACFP3T_06890</name>
</gene>
<comment type="caution">
    <text evidence="3">The sequence shown here is derived from an EMBL/GenBank/DDBJ whole genome shotgun (WGS) entry which is preliminary data.</text>
</comment>
<feature type="transmembrane region" description="Helical" evidence="1">
    <location>
        <begin position="106"/>
        <end position="123"/>
    </location>
</feature>
<dbReference type="Pfam" id="PF00990">
    <property type="entry name" value="GGDEF"/>
    <property type="match status" value="1"/>
</dbReference>
<dbReference type="InterPro" id="IPR043128">
    <property type="entry name" value="Rev_trsase/Diguanyl_cyclase"/>
</dbReference>
<accession>A0ABW1R4V6</accession>
<dbReference type="Proteomes" id="UP001596253">
    <property type="component" value="Unassembled WGS sequence"/>
</dbReference>
<name>A0ABW1R4V6_9LACO</name>
<feature type="transmembrane region" description="Helical" evidence="1">
    <location>
        <begin position="129"/>
        <end position="150"/>
    </location>
</feature>
<dbReference type="PANTHER" id="PTHR45138">
    <property type="entry name" value="REGULATORY COMPONENTS OF SENSORY TRANSDUCTION SYSTEM"/>
    <property type="match status" value="1"/>
</dbReference>
<dbReference type="InterPro" id="IPR000160">
    <property type="entry name" value="GGDEF_dom"/>
</dbReference>
<reference evidence="4" key="1">
    <citation type="journal article" date="2019" name="Int. J. Syst. Evol. Microbiol.">
        <title>The Global Catalogue of Microorganisms (GCM) 10K type strain sequencing project: providing services to taxonomists for standard genome sequencing and annotation.</title>
        <authorList>
            <consortium name="The Broad Institute Genomics Platform"/>
            <consortium name="The Broad Institute Genome Sequencing Center for Infectious Disease"/>
            <person name="Wu L."/>
            <person name="Ma J."/>
        </authorList>
    </citation>
    <scope>NUCLEOTIDE SEQUENCE [LARGE SCALE GENOMIC DNA]</scope>
    <source>
        <strain evidence="4">CCM 8932</strain>
    </source>
</reference>